<dbReference type="PANTHER" id="PTHR32071">
    <property type="entry name" value="TRANSCRIPTIONAL REGULATORY PROTEIN"/>
    <property type="match status" value="1"/>
</dbReference>
<evidence type="ECO:0000313" key="9">
    <source>
        <dbReference type="EMBL" id="BDV43691.1"/>
    </source>
</evidence>
<dbReference type="InterPro" id="IPR002197">
    <property type="entry name" value="HTH_Fis"/>
</dbReference>
<feature type="domain" description="Sigma-54 factor interaction" evidence="7">
    <location>
        <begin position="148"/>
        <end position="379"/>
    </location>
</feature>
<dbReference type="Proteomes" id="UP001317705">
    <property type="component" value="Chromosome"/>
</dbReference>
<dbReference type="SUPFAM" id="SSF52540">
    <property type="entry name" value="P-loop containing nucleoside triphosphate hydrolases"/>
    <property type="match status" value="1"/>
</dbReference>
<organism evidence="9 10">
    <name type="scientific">Geotalea uraniireducens</name>
    <dbReference type="NCBI Taxonomy" id="351604"/>
    <lineage>
        <taxon>Bacteria</taxon>
        <taxon>Pseudomonadati</taxon>
        <taxon>Thermodesulfobacteriota</taxon>
        <taxon>Desulfuromonadia</taxon>
        <taxon>Geobacterales</taxon>
        <taxon>Geobacteraceae</taxon>
        <taxon>Geotalea</taxon>
    </lineage>
</organism>
<dbReference type="PANTHER" id="PTHR32071:SF113">
    <property type="entry name" value="ALGINATE BIOSYNTHESIS TRANSCRIPTIONAL REGULATORY PROTEIN ALGB"/>
    <property type="match status" value="1"/>
</dbReference>
<dbReference type="PRINTS" id="PR01590">
    <property type="entry name" value="HTHFIS"/>
</dbReference>
<evidence type="ECO:0000256" key="6">
    <source>
        <dbReference type="PROSITE-ProRule" id="PRU00169"/>
    </source>
</evidence>
<name>A0ABM8EMA4_9BACT</name>
<dbReference type="PROSITE" id="PS00676">
    <property type="entry name" value="SIGMA54_INTERACT_2"/>
    <property type="match status" value="1"/>
</dbReference>
<dbReference type="Gene3D" id="3.40.50.2300">
    <property type="match status" value="1"/>
</dbReference>
<reference evidence="9 10" key="1">
    <citation type="submission" date="2022-12" db="EMBL/GenBank/DDBJ databases">
        <title>Polyphasic characterization of Geotalea uranireducens NIT-SL11 newly isolated from a complex of sewage sludge and microbially reduced graphene oxide.</title>
        <authorList>
            <person name="Xie L."/>
            <person name="Yoshida N."/>
            <person name="Meng L."/>
        </authorList>
    </citation>
    <scope>NUCLEOTIDE SEQUENCE [LARGE SCALE GENOMIC DNA]</scope>
    <source>
        <strain evidence="9 10">NIT-SL11</strain>
    </source>
</reference>
<dbReference type="InterPro" id="IPR001789">
    <property type="entry name" value="Sig_transdc_resp-reg_receiver"/>
</dbReference>
<sequence length="459" mass="51019">MTGTERISRVLVIDDEENLRHMLRVMLGKHNYAVDVATDGAAGVTLARQQPYDFILCDIRMPVLDGLGFLRQAQAAGVTATIIMMSAYGTVDTAIACMKEGAYDYVAKPFKNDEILLVLKKAEERERLKAENRRLREEVAREYSFANIISRNERMKDIFALVRKVCDVRTPVLLLGESGTGKELVARAIHYHGSRRDGPFVALNCGAIPENLLESELFGHVRGAFTDAAADRRGLFEEADGGTLFLDEIGDMPLSLQVKLLRVLQEGELRRLGGAKQIKVDVRIISATAKRLDAEVAAGNFREDLYFRLNVVSITLPPLRERQEDIPLLVAHFLEKYGKEFGKPGAAVAVSPEAMQLLLAYSWPGNVRELENCIERGLLLAEEGGLAPEVLPGPVRKLAESDRALGGDSLSIKKAEEELEREFIRRALEITGGNRTHAARLLEISHRSLLYKIKEFGLE</sequence>
<evidence type="ECO:0000256" key="4">
    <source>
        <dbReference type="ARBA" id="ARBA00023125"/>
    </source>
</evidence>
<dbReference type="PROSITE" id="PS00675">
    <property type="entry name" value="SIGMA54_INTERACT_1"/>
    <property type="match status" value="1"/>
</dbReference>
<dbReference type="InterPro" id="IPR003593">
    <property type="entry name" value="AAA+_ATPase"/>
</dbReference>
<protein>
    <submittedName>
        <fullName evidence="9">Acetoacetate metabolism regulatory protein AtoC</fullName>
    </submittedName>
</protein>
<dbReference type="SUPFAM" id="SSF46689">
    <property type="entry name" value="Homeodomain-like"/>
    <property type="match status" value="1"/>
</dbReference>
<keyword evidence="4" id="KW-0238">DNA-binding</keyword>
<dbReference type="Pfam" id="PF02954">
    <property type="entry name" value="HTH_8"/>
    <property type="match status" value="1"/>
</dbReference>
<evidence type="ECO:0000313" key="10">
    <source>
        <dbReference type="Proteomes" id="UP001317705"/>
    </source>
</evidence>
<accession>A0ABM8EMA4</accession>
<dbReference type="PROSITE" id="PS50110">
    <property type="entry name" value="RESPONSE_REGULATORY"/>
    <property type="match status" value="1"/>
</dbReference>
<evidence type="ECO:0000256" key="3">
    <source>
        <dbReference type="ARBA" id="ARBA00023015"/>
    </source>
</evidence>
<dbReference type="SMART" id="SM00448">
    <property type="entry name" value="REC"/>
    <property type="match status" value="1"/>
</dbReference>
<dbReference type="EMBL" id="AP027151">
    <property type="protein sequence ID" value="BDV43691.1"/>
    <property type="molecule type" value="Genomic_DNA"/>
</dbReference>
<dbReference type="Pfam" id="PF00158">
    <property type="entry name" value="Sigma54_activat"/>
    <property type="match status" value="1"/>
</dbReference>
<feature type="modified residue" description="4-aspartylphosphate" evidence="6">
    <location>
        <position position="58"/>
    </location>
</feature>
<dbReference type="Pfam" id="PF00072">
    <property type="entry name" value="Response_reg"/>
    <property type="match status" value="1"/>
</dbReference>
<evidence type="ECO:0000256" key="1">
    <source>
        <dbReference type="ARBA" id="ARBA00022741"/>
    </source>
</evidence>
<dbReference type="PROSITE" id="PS00688">
    <property type="entry name" value="SIGMA54_INTERACT_3"/>
    <property type="match status" value="1"/>
</dbReference>
<keyword evidence="10" id="KW-1185">Reference proteome</keyword>
<proteinExistence type="predicted"/>
<dbReference type="InterPro" id="IPR009057">
    <property type="entry name" value="Homeodomain-like_sf"/>
</dbReference>
<keyword evidence="2" id="KW-0067">ATP-binding</keyword>
<dbReference type="Gene3D" id="1.10.8.60">
    <property type="match status" value="1"/>
</dbReference>
<keyword evidence="6" id="KW-0597">Phosphoprotein</keyword>
<dbReference type="PROSITE" id="PS50045">
    <property type="entry name" value="SIGMA54_INTERACT_4"/>
    <property type="match status" value="1"/>
</dbReference>
<dbReference type="InterPro" id="IPR025944">
    <property type="entry name" value="Sigma_54_int_dom_CS"/>
</dbReference>
<dbReference type="Pfam" id="PF25601">
    <property type="entry name" value="AAA_lid_14"/>
    <property type="match status" value="1"/>
</dbReference>
<keyword evidence="1" id="KW-0547">Nucleotide-binding</keyword>
<evidence type="ECO:0000259" key="7">
    <source>
        <dbReference type="PROSITE" id="PS50045"/>
    </source>
</evidence>
<dbReference type="InterPro" id="IPR011006">
    <property type="entry name" value="CheY-like_superfamily"/>
</dbReference>
<dbReference type="InterPro" id="IPR058031">
    <property type="entry name" value="AAA_lid_NorR"/>
</dbReference>
<evidence type="ECO:0000256" key="2">
    <source>
        <dbReference type="ARBA" id="ARBA00022840"/>
    </source>
</evidence>
<dbReference type="InterPro" id="IPR025943">
    <property type="entry name" value="Sigma_54_int_dom_ATP-bd_2"/>
</dbReference>
<evidence type="ECO:0000256" key="5">
    <source>
        <dbReference type="ARBA" id="ARBA00023163"/>
    </source>
</evidence>
<dbReference type="SMART" id="SM00382">
    <property type="entry name" value="AAA"/>
    <property type="match status" value="1"/>
</dbReference>
<feature type="domain" description="Response regulatory" evidence="8">
    <location>
        <begin position="9"/>
        <end position="123"/>
    </location>
</feature>
<dbReference type="SUPFAM" id="SSF52172">
    <property type="entry name" value="CheY-like"/>
    <property type="match status" value="1"/>
</dbReference>
<dbReference type="Gene3D" id="3.40.50.300">
    <property type="entry name" value="P-loop containing nucleotide triphosphate hydrolases"/>
    <property type="match status" value="1"/>
</dbReference>
<keyword evidence="3" id="KW-0805">Transcription regulation</keyword>
<dbReference type="CDD" id="cd00009">
    <property type="entry name" value="AAA"/>
    <property type="match status" value="1"/>
</dbReference>
<gene>
    <name evidence="9" type="ORF">GURASL_26140</name>
</gene>
<dbReference type="InterPro" id="IPR025662">
    <property type="entry name" value="Sigma_54_int_dom_ATP-bd_1"/>
</dbReference>
<dbReference type="InterPro" id="IPR027417">
    <property type="entry name" value="P-loop_NTPase"/>
</dbReference>
<keyword evidence="5" id="KW-0804">Transcription</keyword>
<dbReference type="Gene3D" id="1.10.10.60">
    <property type="entry name" value="Homeodomain-like"/>
    <property type="match status" value="1"/>
</dbReference>
<evidence type="ECO:0000259" key="8">
    <source>
        <dbReference type="PROSITE" id="PS50110"/>
    </source>
</evidence>
<dbReference type="InterPro" id="IPR002078">
    <property type="entry name" value="Sigma_54_int"/>
</dbReference>